<dbReference type="InterPro" id="IPR017871">
    <property type="entry name" value="ABC_transporter-like_CS"/>
</dbReference>
<gene>
    <name evidence="7" type="primary">potA</name>
    <name evidence="9" type="ORF">E8M01_19885</name>
</gene>
<keyword evidence="1 7" id="KW-0813">Transport</keyword>
<proteinExistence type="inferred from homology"/>
<dbReference type="Pfam" id="PF08402">
    <property type="entry name" value="TOBE_2"/>
    <property type="match status" value="1"/>
</dbReference>
<dbReference type="PROSITE" id="PS50893">
    <property type="entry name" value="ABC_TRANSPORTER_2"/>
    <property type="match status" value="1"/>
</dbReference>
<dbReference type="GO" id="GO:0015417">
    <property type="term" value="F:ABC-type polyamine transporter activity"/>
    <property type="evidence" value="ECO:0007669"/>
    <property type="project" value="UniProtKB-EC"/>
</dbReference>
<dbReference type="InterPro" id="IPR027417">
    <property type="entry name" value="P-loop_NTPase"/>
</dbReference>
<keyword evidence="10" id="KW-1185">Reference proteome</keyword>
<dbReference type="PANTHER" id="PTHR42781">
    <property type="entry name" value="SPERMIDINE/PUTRESCINE IMPORT ATP-BINDING PROTEIN POTA"/>
    <property type="match status" value="1"/>
</dbReference>
<sequence>MTSAVQIGHDLNIDSLSKFYGGFTALDNVSLEVKRGEFLTLLGPSGSGKTTLLMSIAGFVQPDRGDILLDQRSIAHLPPERRNFGMVFQGYALFPHMSVYDNVAFPLKVRKRPVAEIKDKVDAALDLVQLASRADRYPSQLSGGQQQRVALARAMVFTPHLLLLDEPLSALDKKLRAELQEELKRLHKRVGLTFIYVTHDQDEALSMSDRIVVMRDGKVVQQGAPGALYDRPATSFVADFLGKSNFLRGTVETHTAEGFVLTRQGVRIAQASAAGERPPIGQEVVIALRPEKITVATGGRPHDNALKGIVSEWNYFGSQFRLVVDTLEFGAIAVVIPTWKYGEPPAAGQPVTIGWDRGAGTLVDDA</sequence>
<dbReference type="OrthoDB" id="9802264at2"/>
<dbReference type="AlphaFoldDB" id="A0A4D7B9T6"/>
<evidence type="ECO:0000313" key="10">
    <source>
        <dbReference type="Proteomes" id="UP000298781"/>
    </source>
</evidence>
<dbReference type="GO" id="GO:0015847">
    <property type="term" value="P:putrescine transport"/>
    <property type="evidence" value="ECO:0007669"/>
    <property type="project" value="UniProtKB-ARBA"/>
</dbReference>
<dbReference type="Proteomes" id="UP000298781">
    <property type="component" value="Chromosome"/>
</dbReference>
<dbReference type="RefSeq" id="WP_136961720.1">
    <property type="nucleotide sequence ID" value="NZ_CP039690.1"/>
</dbReference>
<reference evidence="9 10" key="1">
    <citation type="submission" date="2019-04" db="EMBL/GenBank/DDBJ databases">
        <title>Phreatobacter aquaticus sp. nov.</title>
        <authorList>
            <person name="Choi A."/>
        </authorList>
    </citation>
    <scope>NUCLEOTIDE SEQUENCE [LARGE SCALE GENOMIC DNA]</scope>
    <source>
        <strain evidence="9 10">KCTC 52518</strain>
    </source>
</reference>
<dbReference type="GO" id="GO:0043190">
    <property type="term" value="C:ATP-binding cassette (ABC) transporter complex"/>
    <property type="evidence" value="ECO:0007669"/>
    <property type="project" value="InterPro"/>
</dbReference>
<dbReference type="SMART" id="SM00382">
    <property type="entry name" value="AAA"/>
    <property type="match status" value="1"/>
</dbReference>
<evidence type="ECO:0000256" key="6">
    <source>
        <dbReference type="ARBA" id="ARBA00023136"/>
    </source>
</evidence>
<dbReference type="Gene3D" id="3.40.50.300">
    <property type="entry name" value="P-loop containing nucleotide triphosphate hydrolases"/>
    <property type="match status" value="1"/>
</dbReference>
<dbReference type="GO" id="GO:0016887">
    <property type="term" value="F:ATP hydrolysis activity"/>
    <property type="evidence" value="ECO:0007669"/>
    <property type="project" value="InterPro"/>
</dbReference>
<evidence type="ECO:0000256" key="7">
    <source>
        <dbReference type="RuleBase" id="RU364083"/>
    </source>
</evidence>
<evidence type="ECO:0000313" key="9">
    <source>
        <dbReference type="EMBL" id="QCI66276.1"/>
    </source>
</evidence>
<dbReference type="EC" id="7.6.2.11" evidence="7"/>
<keyword evidence="2 7" id="KW-1003">Cell membrane</keyword>
<dbReference type="InterPro" id="IPR003593">
    <property type="entry name" value="AAA+_ATPase"/>
</dbReference>
<dbReference type="PROSITE" id="PS00211">
    <property type="entry name" value="ABC_TRANSPORTER_1"/>
    <property type="match status" value="1"/>
</dbReference>
<dbReference type="KEGG" id="pstg:E8M01_19885"/>
<comment type="similarity">
    <text evidence="7">Belongs to the ABC transporter superfamily. Spermidine/putrescine importer (TC 3.A.1.11.1) family.</text>
</comment>
<name>A0A4D7B9T6_9HYPH</name>
<dbReference type="InterPro" id="IPR008995">
    <property type="entry name" value="Mo/tungstate-bd_C_term_dom"/>
</dbReference>
<organism evidence="9 10">
    <name type="scientific">Phreatobacter stygius</name>
    <dbReference type="NCBI Taxonomy" id="1940610"/>
    <lineage>
        <taxon>Bacteria</taxon>
        <taxon>Pseudomonadati</taxon>
        <taxon>Pseudomonadota</taxon>
        <taxon>Alphaproteobacteria</taxon>
        <taxon>Hyphomicrobiales</taxon>
        <taxon>Phreatobacteraceae</taxon>
        <taxon>Phreatobacter</taxon>
    </lineage>
</organism>
<dbReference type="InterPro" id="IPR050093">
    <property type="entry name" value="ABC_SmlMolc_Importer"/>
</dbReference>
<comment type="function">
    <text evidence="7">Part of the ABC transporter complex PotABCD involved in spermidine/putrescine import. Responsible for energy coupling to the transport system.</text>
</comment>
<accession>A0A4D7B9T6</accession>
<protein>
    <recommendedName>
        <fullName evidence="7">Spermidine/putrescine import ATP-binding protein PotA</fullName>
        <ecNumber evidence="7">7.6.2.11</ecNumber>
    </recommendedName>
</protein>
<dbReference type="InterPro" id="IPR005893">
    <property type="entry name" value="PotA-like"/>
</dbReference>
<evidence type="ECO:0000256" key="2">
    <source>
        <dbReference type="ARBA" id="ARBA00022475"/>
    </source>
</evidence>
<evidence type="ECO:0000256" key="4">
    <source>
        <dbReference type="ARBA" id="ARBA00022840"/>
    </source>
</evidence>
<feature type="domain" description="ABC transporter" evidence="8">
    <location>
        <begin position="11"/>
        <end position="241"/>
    </location>
</feature>
<dbReference type="EMBL" id="CP039690">
    <property type="protein sequence ID" value="QCI66276.1"/>
    <property type="molecule type" value="Genomic_DNA"/>
</dbReference>
<keyword evidence="5 7" id="KW-1278">Translocase</keyword>
<dbReference type="FunFam" id="3.40.50.300:FF:000133">
    <property type="entry name" value="Spermidine/putrescine import ATP-binding protein PotA"/>
    <property type="match status" value="1"/>
</dbReference>
<keyword evidence="3 7" id="KW-0547">Nucleotide-binding</keyword>
<evidence type="ECO:0000256" key="1">
    <source>
        <dbReference type="ARBA" id="ARBA00022448"/>
    </source>
</evidence>
<evidence type="ECO:0000256" key="3">
    <source>
        <dbReference type="ARBA" id="ARBA00022741"/>
    </source>
</evidence>
<evidence type="ECO:0000256" key="5">
    <source>
        <dbReference type="ARBA" id="ARBA00022967"/>
    </source>
</evidence>
<dbReference type="SUPFAM" id="SSF50331">
    <property type="entry name" value="MOP-like"/>
    <property type="match status" value="1"/>
</dbReference>
<keyword evidence="6 7" id="KW-0472">Membrane</keyword>
<dbReference type="PANTHER" id="PTHR42781:SF4">
    <property type="entry name" value="SPERMIDINE_PUTRESCINE IMPORT ATP-BINDING PROTEIN POTA"/>
    <property type="match status" value="1"/>
</dbReference>
<dbReference type="SUPFAM" id="SSF52540">
    <property type="entry name" value="P-loop containing nucleoside triphosphate hydrolases"/>
    <property type="match status" value="1"/>
</dbReference>
<dbReference type="InterPro" id="IPR013611">
    <property type="entry name" value="Transp-assoc_OB_typ2"/>
</dbReference>
<comment type="catalytic activity">
    <reaction evidence="7">
        <text>ATP + H2O + polyamine-[polyamine-binding protein]Side 1 = ADP + phosphate + polyamineSide 2 + [polyamine-binding protein]Side 1.</text>
        <dbReference type="EC" id="7.6.2.11"/>
    </reaction>
</comment>
<dbReference type="GO" id="GO:0005524">
    <property type="term" value="F:ATP binding"/>
    <property type="evidence" value="ECO:0007669"/>
    <property type="project" value="UniProtKB-KW"/>
</dbReference>
<dbReference type="Gene3D" id="2.40.50.100">
    <property type="match status" value="1"/>
</dbReference>
<dbReference type="NCBIfam" id="TIGR01187">
    <property type="entry name" value="potA"/>
    <property type="match status" value="1"/>
</dbReference>
<keyword evidence="4 7" id="KW-0067">ATP-binding</keyword>
<dbReference type="Pfam" id="PF00005">
    <property type="entry name" value="ABC_tran"/>
    <property type="match status" value="1"/>
</dbReference>
<comment type="subunit">
    <text evidence="7">The complex is composed of two ATP-binding proteins (PotA), two transmembrane proteins (PotB and PotC) and a solute-binding protein (PotD).</text>
</comment>
<evidence type="ECO:0000259" key="8">
    <source>
        <dbReference type="PROSITE" id="PS50893"/>
    </source>
</evidence>
<dbReference type="InterPro" id="IPR003439">
    <property type="entry name" value="ABC_transporter-like_ATP-bd"/>
</dbReference>